<keyword evidence="1" id="KW-0812">Transmembrane</keyword>
<evidence type="ECO:0000313" key="3">
    <source>
        <dbReference type="Proteomes" id="UP000828390"/>
    </source>
</evidence>
<reference evidence="2" key="1">
    <citation type="journal article" date="2019" name="bioRxiv">
        <title>The Genome of the Zebra Mussel, Dreissena polymorpha: A Resource for Invasive Species Research.</title>
        <authorList>
            <person name="McCartney M.A."/>
            <person name="Auch B."/>
            <person name="Kono T."/>
            <person name="Mallez S."/>
            <person name="Zhang Y."/>
            <person name="Obille A."/>
            <person name="Becker A."/>
            <person name="Abrahante J.E."/>
            <person name="Garbe J."/>
            <person name="Badalamenti J.P."/>
            <person name="Herman A."/>
            <person name="Mangelson H."/>
            <person name="Liachko I."/>
            <person name="Sullivan S."/>
            <person name="Sone E.D."/>
            <person name="Koren S."/>
            <person name="Silverstein K.A.T."/>
            <person name="Beckman K.B."/>
            <person name="Gohl D.M."/>
        </authorList>
    </citation>
    <scope>NUCLEOTIDE SEQUENCE</scope>
    <source>
        <strain evidence="2">Duluth1</strain>
        <tissue evidence="2">Whole animal</tissue>
    </source>
</reference>
<dbReference type="AlphaFoldDB" id="A0A9D4K766"/>
<protein>
    <submittedName>
        <fullName evidence="2">Uncharacterized protein</fullName>
    </submittedName>
</protein>
<feature type="transmembrane region" description="Helical" evidence="1">
    <location>
        <begin position="31"/>
        <end position="56"/>
    </location>
</feature>
<gene>
    <name evidence="2" type="ORF">DPMN_107451</name>
</gene>
<dbReference type="EMBL" id="JAIWYP010000004">
    <property type="protein sequence ID" value="KAH3834132.1"/>
    <property type="molecule type" value="Genomic_DNA"/>
</dbReference>
<reference evidence="2" key="2">
    <citation type="submission" date="2020-11" db="EMBL/GenBank/DDBJ databases">
        <authorList>
            <person name="McCartney M.A."/>
            <person name="Auch B."/>
            <person name="Kono T."/>
            <person name="Mallez S."/>
            <person name="Becker A."/>
            <person name="Gohl D.M."/>
            <person name="Silverstein K.A.T."/>
            <person name="Koren S."/>
            <person name="Bechman K.B."/>
            <person name="Herman A."/>
            <person name="Abrahante J.E."/>
            <person name="Garbe J."/>
        </authorList>
    </citation>
    <scope>NUCLEOTIDE SEQUENCE</scope>
    <source>
        <strain evidence="2">Duluth1</strain>
        <tissue evidence="2">Whole animal</tissue>
    </source>
</reference>
<evidence type="ECO:0000256" key="1">
    <source>
        <dbReference type="SAM" id="Phobius"/>
    </source>
</evidence>
<evidence type="ECO:0000313" key="2">
    <source>
        <dbReference type="EMBL" id="KAH3834132.1"/>
    </source>
</evidence>
<keyword evidence="1" id="KW-0472">Membrane</keyword>
<dbReference type="Proteomes" id="UP000828390">
    <property type="component" value="Unassembled WGS sequence"/>
</dbReference>
<comment type="caution">
    <text evidence="2">The sequence shown here is derived from an EMBL/GenBank/DDBJ whole genome shotgun (WGS) entry which is preliminary data.</text>
</comment>
<organism evidence="2 3">
    <name type="scientific">Dreissena polymorpha</name>
    <name type="common">Zebra mussel</name>
    <name type="synonym">Mytilus polymorpha</name>
    <dbReference type="NCBI Taxonomy" id="45954"/>
    <lineage>
        <taxon>Eukaryota</taxon>
        <taxon>Metazoa</taxon>
        <taxon>Spiralia</taxon>
        <taxon>Lophotrochozoa</taxon>
        <taxon>Mollusca</taxon>
        <taxon>Bivalvia</taxon>
        <taxon>Autobranchia</taxon>
        <taxon>Heteroconchia</taxon>
        <taxon>Euheterodonta</taxon>
        <taxon>Imparidentia</taxon>
        <taxon>Neoheterodontei</taxon>
        <taxon>Myida</taxon>
        <taxon>Dreissenoidea</taxon>
        <taxon>Dreissenidae</taxon>
        <taxon>Dreissena</taxon>
    </lineage>
</organism>
<proteinExistence type="predicted"/>
<name>A0A9D4K766_DREPO</name>
<keyword evidence="3" id="KW-1185">Reference proteome</keyword>
<accession>A0A9D4K766</accession>
<keyword evidence="1" id="KW-1133">Transmembrane helix</keyword>
<sequence length="68" mass="7048">MMIRTMRMTMMTMAAITPADRAPDGASVVVVVVVVVGVEGMGVVVGVVVSVVVVSYGQVSVIKNQLLV</sequence>